<dbReference type="Pfam" id="PF06439">
    <property type="entry name" value="3keto-disac_hyd"/>
    <property type="match status" value="2"/>
</dbReference>
<dbReference type="InterPro" id="IPR010496">
    <property type="entry name" value="AL/BT2_dom"/>
</dbReference>
<gene>
    <name evidence="3" type="ORF">EDC17_10301</name>
</gene>
<feature type="domain" description="3-keto-alpha-glucoside-1,2-lyase/3-keto-2-hydroxy-glucal hydratase" evidence="2">
    <location>
        <begin position="727"/>
        <end position="925"/>
    </location>
</feature>
<dbReference type="EMBL" id="SMBZ01000030">
    <property type="protein sequence ID" value="TCV10874.1"/>
    <property type="molecule type" value="Genomic_DNA"/>
</dbReference>
<reference evidence="3 4" key="1">
    <citation type="submission" date="2019-03" db="EMBL/GenBank/DDBJ databases">
        <title>Genomic Encyclopedia of Type Strains, Phase IV (KMG-IV): sequencing the most valuable type-strain genomes for metagenomic binning, comparative biology and taxonomic classification.</title>
        <authorList>
            <person name="Goeker M."/>
        </authorList>
    </citation>
    <scope>NUCLEOTIDE SEQUENCE [LARGE SCALE GENOMIC DNA]</scope>
    <source>
        <strain evidence="3 4">DSM 22362</strain>
    </source>
</reference>
<feature type="chain" id="PRO_5020424201" evidence="1">
    <location>
        <begin position="21"/>
        <end position="1132"/>
    </location>
</feature>
<keyword evidence="4" id="KW-1185">Reference proteome</keyword>
<dbReference type="InterPro" id="IPR011989">
    <property type="entry name" value="ARM-like"/>
</dbReference>
<name>A0A4R3VWL3_9SPHI</name>
<dbReference type="InterPro" id="IPR016024">
    <property type="entry name" value="ARM-type_fold"/>
</dbReference>
<dbReference type="RefSeq" id="WP_132778145.1">
    <property type="nucleotide sequence ID" value="NZ_SMBZ01000030.1"/>
</dbReference>
<dbReference type="AlphaFoldDB" id="A0A4R3VWL3"/>
<feature type="signal peptide" evidence="1">
    <location>
        <begin position="1"/>
        <end position="20"/>
    </location>
</feature>
<keyword evidence="1" id="KW-0732">Signal</keyword>
<dbReference type="SUPFAM" id="SSF48371">
    <property type="entry name" value="ARM repeat"/>
    <property type="match status" value="1"/>
</dbReference>
<proteinExistence type="predicted"/>
<evidence type="ECO:0000259" key="2">
    <source>
        <dbReference type="Pfam" id="PF06439"/>
    </source>
</evidence>
<comment type="caution">
    <text evidence="3">The sequence shown here is derived from an EMBL/GenBank/DDBJ whole genome shotgun (WGS) entry which is preliminary data.</text>
</comment>
<dbReference type="GO" id="GO:0016787">
    <property type="term" value="F:hydrolase activity"/>
    <property type="evidence" value="ECO:0007669"/>
    <property type="project" value="InterPro"/>
</dbReference>
<dbReference type="Proteomes" id="UP000295197">
    <property type="component" value="Unassembled WGS sequence"/>
</dbReference>
<evidence type="ECO:0000313" key="3">
    <source>
        <dbReference type="EMBL" id="TCV10874.1"/>
    </source>
</evidence>
<evidence type="ECO:0000256" key="1">
    <source>
        <dbReference type="SAM" id="SignalP"/>
    </source>
</evidence>
<dbReference type="Gene3D" id="2.60.120.560">
    <property type="entry name" value="Exo-inulinase, domain 1"/>
    <property type="match status" value="2"/>
</dbReference>
<organism evidence="3 4">
    <name type="scientific">Sphingobacterium alimentarium</name>
    <dbReference type="NCBI Taxonomy" id="797292"/>
    <lineage>
        <taxon>Bacteria</taxon>
        <taxon>Pseudomonadati</taxon>
        <taxon>Bacteroidota</taxon>
        <taxon>Sphingobacteriia</taxon>
        <taxon>Sphingobacteriales</taxon>
        <taxon>Sphingobacteriaceae</taxon>
        <taxon>Sphingobacterium</taxon>
    </lineage>
</organism>
<sequence>MKKIFNTISILLLLQTASYAQQPAGRTAETKIADVLAQQPAAEMDKFLLAMGELENFSSEDVAQLLSKLRPAGNDNSPIEYATNSYALYVMQPGKEAAREKYAQGLLLALDKLSDKDNKGYVLELLKFCAKNEAISKVSSYLSDEYLAEKAARVLSAIHTNESSAALNKALSANVTEKTATAIIGALGEVRNTDAEDRILELLKNYDSDNFQYNAYAALSKLGTAKSYDILYAKAKANNLEFDRTNVSALLLEYANNLANNGDAKLASSIASRVYAEASTEKALGAKIASLELLARLDPKKQRKNLMSLSTGKDPILRNVALGLLSTDVSASEMKKITSSLVKLDAEGQESVLNFLKTNDATASIKAIEKGLPKIKGEEARIASYYTLSALSKGNNASFVISQIPTASEKELNVLKTLLLTAADAQTIDVVNSSLASADEKTQIALLDVLAKRSNANSSAEIIKLIKSANGNVRTAAFAALPSVVKDSDFNTVIELLDKANNQEIALAQRAAVVALQNNPEKENIVKRLSANISRSMAPSAARYFPIFAGEGSAEALQTVKNYLPAGNPLRAEAIASLASWSNTSSLDALTTLLRTEKDPTLFNVVFDGFIRQLSASKVNTDQKTILLKDAFEYAQTTRQKNTALSNLKSTGTYMALVFASKYLTHPELKGAATDVVMNIATDNPSYVGADVRDWLEAAMKNLEGSESSYLREAIVRHLAEMPKGEGYVALFNGKDLTGWKGLVENPIKRAQMSAKELAAKQVEADKKMRDSWRAENGVLVFNGHGDNIATVKQYGDFELLLDWKLDKNGKEPDAGVYLRGTPQVQMWDISRTNVGAQVGSGGLYNNQKNESKPLKVADNPLGEWNNMKIKMVGEKVWVWLNGELVVDNVTLENFWDRNQSIFPMEQIELQAHGSQVWYRDIYLKELPRKVTYTLSEQEKKEGFDMLFDGTNLDKWTSSSAYEITEEGVLRANPDAKFGKNIYTKEQYGDFVYRFEFKLTPGANNGVGIRTPMEGDAAYLGHEIQILDDDADVYKNLKPYQYHGSVYGIIAAKRGALKPMGEWNEQEIRVQGSKIKVTLNGKVIVDGDIKEAAKNGTADNKQHPGLNQTKGHIGFLGHGTEVFFRNIRVKTL</sequence>
<dbReference type="OrthoDB" id="9806233at2"/>
<evidence type="ECO:0000313" key="4">
    <source>
        <dbReference type="Proteomes" id="UP000295197"/>
    </source>
</evidence>
<protein>
    <submittedName>
        <fullName evidence="3">Uncharacterized protein DUF1080</fullName>
    </submittedName>
</protein>
<dbReference type="Gene3D" id="1.25.10.10">
    <property type="entry name" value="Leucine-rich Repeat Variant"/>
    <property type="match status" value="1"/>
</dbReference>
<accession>A0A4R3VWL3</accession>
<feature type="domain" description="3-keto-alpha-glucoside-1,2-lyase/3-keto-2-hydroxy-glucal hydratase" evidence="2">
    <location>
        <begin position="944"/>
        <end position="1130"/>
    </location>
</feature>